<name>A0A645GN17_9ZZZZ</name>
<dbReference type="AlphaFoldDB" id="A0A645GN17"/>
<evidence type="ECO:0000313" key="1">
    <source>
        <dbReference type="EMBL" id="MPN27272.1"/>
    </source>
</evidence>
<gene>
    <name evidence="1" type="ORF">SDC9_174702</name>
</gene>
<proteinExistence type="predicted"/>
<reference evidence="1" key="1">
    <citation type="submission" date="2019-08" db="EMBL/GenBank/DDBJ databases">
        <authorList>
            <person name="Kucharzyk K."/>
            <person name="Murdoch R.W."/>
            <person name="Higgins S."/>
            <person name="Loffler F."/>
        </authorList>
    </citation>
    <scope>NUCLEOTIDE SEQUENCE</scope>
</reference>
<comment type="caution">
    <text evidence="1">The sequence shown here is derived from an EMBL/GenBank/DDBJ whole genome shotgun (WGS) entry which is preliminary data.</text>
</comment>
<accession>A0A645GN17</accession>
<protein>
    <submittedName>
        <fullName evidence="1">Uncharacterized protein</fullName>
    </submittedName>
</protein>
<sequence>MKGTRVEQTFEIPFNPKRITSARSKQRMPPVTYVEMPQLSFSSMEIEFA</sequence>
<organism evidence="1">
    <name type="scientific">bioreactor metagenome</name>
    <dbReference type="NCBI Taxonomy" id="1076179"/>
    <lineage>
        <taxon>unclassified sequences</taxon>
        <taxon>metagenomes</taxon>
        <taxon>ecological metagenomes</taxon>
    </lineage>
</organism>
<dbReference type="EMBL" id="VSSQ01077098">
    <property type="protein sequence ID" value="MPN27272.1"/>
    <property type="molecule type" value="Genomic_DNA"/>
</dbReference>